<dbReference type="PANTHER" id="PTHR33074">
    <property type="entry name" value="EXPRESSED PROTEIN-RELATED"/>
    <property type="match status" value="1"/>
</dbReference>
<dbReference type="PANTHER" id="PTHR33074:SF83">
    <property type="entry name" value="EXPRESSED PROTEIN"/>
    <property type="match status" value="1"/>
</dbReference>
<reference evidence="3" key="2">
    <citation type="journal article" date="2015" name="Data Brief">
        <title>Shoot transcriptome of the giant reed, Arundo donax.</title>
        <authorList>
            <person name="Barrero R.A."/>
            <person name="Guerrero F.D."/>
            <person name="Moolhuijzen P."/>
            <person name="Goolsby J.A."/>
            <person name="Tidwell J."/>
            <person name="Bellgard S.E."/>
            <person name="Bellgard M.I."/>
        </authorList>
    </citation>
    <scope>NUCLEOTIDE SEQUENCE</scope>
    <source>
        <tissue evidence="3">Shoot tissue taken approximately 20 cm above the soil surface</tissue>
    </source>
</reference>
<evidence type="ECO:0000313" key="3">
    <source>
        <dbReference type="EMBL" id="JAD31741.1"/>
    </source>
</evidence>
<feature type="domain" description="DUF1618" evidence="2">
    <location>
        <begin position="222"/>
        <end position="393"/>
    </location>
</feature>
<dbReference type="InterPro" id="IPR011676">
    <property type="entry name" value="DUF1618"/>
</dbReference>
<dbReference type="Pfam" id="PF07762">
    <property type="entry name" value="DUF1618"/>
    <property type="match status" value="1"/>
</dbReference>
<evidence type="ECO:0000259" key="2">
    <source>
        <dbReference type="Pfam" id="PF07762"/>
    </source>
</evidence>
<protein>
    <recommendedName>
        <fullName evidence="2">DUF1618 domain-containing protein</fullName>
    </recommendedName>
</protein>
<organism evidence="3">
    <name type="scientific">Arundo donax</name>
    <name type="common">Giant reed</name>
    <name type="synonym">Donax arundinaceus</name>
    <dbReference type="NCBI Taxonomy" id="35708"/>
    <lineage>
        <taxon>Eukaryota</taxon>
        <taxon>Viridiplantae</taxon>
        <taxon>Streptophyta</taxon>
        <taxon>Embryophyta</taxon>
        <taxon>Tracheophyta</taxon>
        <taxon>Spermatophyta</taxon>
        <taxon>Magnoliopsida</taxon>
        <taxon>Liliopsida</taxon>
        <taxon>Poales</taxon>
        <taxon>Poaceae</taxon>
        <taxon>PACMAD clade</taxon>
        <taxon>Arundinoideae</taxon>
        <taxon>Arundineae</taxon>
        <taxon>Arundo</taxon>
    </lineage>
</organism>
<feature type="region of interest" description="Disordered" evidence="1">
    <location>
        <begin position="68"/>
        <end position="89"/>
    </location>
</feature>
<proteinExistence type="predicted"/>
<sequence>MADSFNPTGDAANASILLDQRAHVGDRMNDDTTATVKSRDGHTMEVSFWIHPAPILSYFCVHCQKAPDSETDHSDVEDEPPVAGAEGSEDTVFEDEPHMVGAEGHFVLLSASFASSYGQVEYFMYKAGDVESGESASLDPVPLPSGHRLPTLKEFGIVPRGHGDHYLVAALCLDTGPLKYRLDIYSSEEGGWRSIPLLNPCPENDKVITSKVVTLGEGQLGWIDFQHGMLVCNLQQEIPSARYIPLPEPLPKNRDRLQALLPGPSTRRLRDLTCVNGVIKLIEMEHRVVTKKPCHSLSDSDLILSRKRKSNDREPKKLRSWDGWRAVIWSRAVSSNCWQKGPVIDVADILVDKLMHPLLLSGPRGEAVAEKLAFRDLYLAFPTLSADSNDILYLKSVAKFSDRDGQMVAVDLGKKRVIALGAYSLATHDPSVKAFYPCRLPLNLNVTSGAEVSACGKIKQIHVGGSSQFRQI</sequence>
<reference evidence="3" key="1">
    <citation type="submission" date="2014-09" db="EMBL/GenBank/DDBJ databases">
        <authorList>
            <person name="Magalhaes I.L.F."/>
            <person name="Oliveira U."/>
            <person name="Santos F.R."/>
            <person name="Vidigal T.H.D.A."/>
            <person name="Brescovit A.D."/>
            <person name="Santos A.J."/>
        </authorList>
    </citation>
    <scope>NUCLEOTIDE SEQUENCE</scope>
    <source>
        <tissue evidence="3">Shoot tissue taken approximately 20 cm above the soil surface</tissue>
    </source>
</reference>
<accession>A0A0A8YYU0</accession>
<name>A0A0A8YYU0_ARUDO</name>
<dbReference type="AlphaFoldDB" id="A0A0A8YYU0"/>
<evidence type="ECO:0000256" key="1">
    <source>
        <dbReference type="SAM" id="MobiDB-lite"/>
    </source>
</evidence>
<dbReference type="EMBL" id="GBRH01266154">
    <property type="protein sequence ID" value="JAD31741.1"/>
    <property type="molecule type" value="Transcribed_RNA"/>
</dbReference>